<name>A0ABS8BWI4_9RHOB</name>
<reference evidence="3" key="1">
    <citation type="submission" date="2021-10" db="EMBL/GenBank/DDBJ databases">
        <title>Loktanella gaetbuli sp. nov., isolated from a tidal flat.</title>
        <authorList>
            <person name="Park S."/>
            <person name="Yoon J.-H."/>
        </authorList>
    </citation>
    <scope>NUCLEOTIDE SEQUENCE</scope>
    <source>
        <strain evidence="3">TSTF-M6</strain>
    </source>
</reference>
<dbReference type="Pfam" id="PF12973">
    <property type="entry name" value="Cupin_7"/>
    <property type="match status" value="1"/>
</dbReference>
<feature type="signal peptide" evidence="1">
    <location>
        <begin position="1"/>
        <end position="29"/>
    </location>
</feature>
<dbReference type="EMBL" id="JAJATZ010000005">
    <property type="protein sequence ID" value="MCB5199934.1"/>
    <property type="molecule type" value="Genomic_DNA"/>
</dbReference>
<gene>
    <name evidence="3" type="ORF">LGQ03_11860</name>
</gene>
<sequence>MQHNSRTRLRSLGFTAILLISTLGLPAQAQQAQEPDAQVRVPADQVAFAPFPAPGVRSVALYGGVGTGQPTAMTSLLDPATYAVLPHTHTHGYWAMVVKGRMQHWQLSEPDRGPDLLPGAYWFQPGGVPHAEDCLGPEVCQVFVVFDESADFTPVQ</sequence>
<accession>A0ABS8BWI4</accession>
<protein>
    <recommendedName>
        <fullName evidence="2">ChrR-like cupin domain-containing protein</fullName>
    </recommendedName>
</protein>
<feature type="chain" id="PRO_5047292051" description="ChrR-like cupin domain-containing protein" evidence="1">
    <location>
        <begin position="30"/>
        <end position="156"/>
    </location>
</feature>
<dbReference type="RefSeq" id="WP_226748577.1">
    <property type="nucleotide sequence ID" value="NZ_JAJATZ010000005.1"/>
</dbReference>
<dbReference type="InterPro" id="IPR025979">
    <property type="entry name" value="ChrR-like_cupin_dom"/>
</dbReference>
<comment type="caution">
    <text evidence="3">The sequence shown here is derived from an EMBL/GenBank/DDBJ whole genome shotgun (WGS) entry which is preliminary data.</text>
</comment>
<dbReference type="Proteomes" id="UP001138961">
    <property type="component" value="Unassembled WGS sequence"/>
</dbReference>
<evidence type="ECO:0000313" key="3">
    <source>
        <dbReference type="EMBL" id="MCB5199934.1"/>
    </source>
</evidence>
<dbReference type="InterPro" id="IPR011051">
    <property type="entry name" value="RmlC_Cupin_sf"/>
</dbReference>
<dbReference type="Gene3D" id="2.60.120.10">
    <property type="entry name" value="Jelly Rolls"/>
    <property type="match status" value="1"/>
</dbReference>
<evidence type="ECO:0000313" key="4">
    <source>
        <dbReference type="Proteomes" id="UP001138961"/>
    </source>
</evidence>
<proteinExistence type="predicted"/>
<evidence type="ECO:0000256" key="1">
    <source>
        <dbReference type="SAM" id="SignalP"/>
    </source>
</evidence>
<dbReference type="SUPFAM" id="SSF51182">
    <property type="entry name" value="RmlC-like cupins"/>
    <property type="match status" value="1"/>
</dbReference>
<organism evidence="3 4">
    <name type="scientific">Loktanella gaetbuli</name>
    <dbReference type="NCBI Taxonomy" id="2881335"/>
    <lineage>
        <taxon>Bacteria</taxon>
        <taxon>Pseudomonadati</taxon>
        <taxon>Pseudomonadota</taxon>
        <taxon>Alphaproteobacteria</taxon>
        <taxon>Rhodobacterales</taxon>
        <taxon>Roseobacteraceae</taxon>
        <taxon>Loktanella</taxon>
    </lineage>
</organism>
<evidence type="ECO:0000259" key="2">
    <source>
        <dbReference type="Pfam" id="PF12973"/>
    </source>
</evidence>
<keyword evidence="4" id="KW-1185">Reference proteome</keyword>
<feature type="domain" description="ChrR-like cupin" evidence="2">
    <location>
        <begin position="38"/>
        <end position="145"/>
    </location>
</feature>
<keyword evidence="1" id="KW-0732">Signal</keyword>
<dbReference type="InterPro" id="IPR014710">
    <property type="entry name" value="RmlC-like_jellyroll"/>
</dbReference>